<proteinExistence type="predicted"/>
<reference evidence="10" key="2">
    <citation type="submission" date="2011-01" db="EMBL/GenBank/DDBJ databases">
        <title>The complete genome of Nitratifractor salsuginis DSM 16511.</title>
        <authorList>
            <consortium name="US DOE Joint Genome Institute (JGI-PGF)"/>
            <person name="Lucas S."/>
            <person name="Copeland A."/>
            <person name="Lapidus A."/>
            <person name="Bruce D."/>
            <person name="Goodwin L."/>
            <person name="Pitluck S."/>
            <person name="Kyrpides N."/>
            <person name="Mavromatis K."/>
            <person name="Ivanova N."/>
            <person name="Mikhailova N."/>
            <person name="Zeytun A."/>
            <person name="Detter J.C."/>
            <person name="Tapia R."/>
            <person name="Han C."/>
            <person name="Land M."/>
            <person name="Hauser L."/>
            <person name="Markowitz V."/>
            <person name="Cheng J.-F."/>
            <person name="Hugenholtz P."/>
            <person name="Woyke T."/>
            <person name="Wu D."/>
            <person name="Tindall B."/>
            <person name="Schuetze A."/>
            <person name="Brambilla E."/>
            <person name="Klenk H.-P."/>
            <person name="Eisen J.A."/>
        </authorList>
    </citation>
    <scope>NUCLEOTIDE SEQUENCE [LARGE SCALE GENOMIC DNA]</scope>
    <source>
        <strain evidence="10">DSM 16511 / JCM 12458 / E9I37-1</strain>
    </source>
</reference>
<sequence>MKQRLILVISLLAAAVPLGILSDASAWGEWEKDYYKKILGFVPEGMRHFGGIDAPLSDYGVSGLGQTAGYYLSAIVGTVAVFAMMMLIGRWMLRKERRNDVER</sequence>
<keyword evidence="3 6" id="KW-0812">Transmembrane</keyword>
<evidence type="ECO:0000256" key="4">
    <source>
        <dbReference type="ARBA" id="ARBA00022989"/>
    </source>
</evidence>
<feature type="chain" id="PRO_5003212378" description="PDGLE domain-containing protein" evidence="7">
    <location>
        <begin position="27"/>
        <end position="103"/>
    </location>
</feature>
<evidence type="ECO:0000256" key="5">
    <source>
        <dbReference type="ARBA" id="ARBA00023136"/>
    </source>
</evidence>
<dbReference type="EMBL" id="CP002452">
    <property type="protein sequence ID" value="ADV45355.1"/>
    <property type="molecule type" value="Genomic_DNA"/>
</dbReference>
<dbReference type="HOGENOM" id="CLU_174500_0_0_7"/>
<keyword evidence="4 6" id="KW-1133">Transmembrane helix</keyword>
<evidence type="ECO:0000259" key="8">
    <source>
        <dbReference type="Pfam" id="PF13190"/>
    </source>
</evidence>
<keyword evidence="10" id="KW-1185">Reference proteome</keyword>
<dbReference type="OrthoDB" id="15592at2"/>
<dbReference type="Proteomes" id="UP000008633">
    <property type="component" value="Chromosome"/>
</dbReference>
<evidence type="ECO:0000313" key="10">
    <source>
        <dbReference type="Proteomes" id="UP000008633"/>
    </source>
</evidence>
<keyword evidence="2" id="KW-1003">Cell membrane</keyword>
<reference evidence="9 10" key="1">
    <citation type="journal article" date="2011" name="Stand. Genomic Sci.">
        <title>Complete genome sequence of Nitratifractor salsuginis type strain (E9I37-1).</title>
        <authorList>
            <person name="Anderson I."/>
            <person name="Sikorski J."/>
            <person name="Zeytun A."/>
            <person name="Nolan M."/>
            <person name="Lapidus A."/>
            <person name="Lucas S."/>
            <person name="Hammon N."/>
            <person name="Deshpande S."/>
            <person name="Cheng J.F."/>
            <person name="Tapia R."/>
            <person name="Han C."/>
            <person name="Goodwin L."/>
            <person name="Pitluck S."/>
            <person name="Liolios K."/>
            <person name="Pagani I."/>
            <person name="Ivanova N."/>
            <person name="Huntemann M."/>
            <person name="Mavromatis K."/>
            <person name="Ovchinikova G."/>
            <person name="Pati A."/>
            <person name="Chen A."/>
            <person name="Palaniappan K."/>
            <person name="Land M."/>
            <person name="Hauser L."/>
            <person name="Brambilla E.M."/>
            <person name="Ngatchou-Djao O.D."/>
            <person name="Rohde M."/>
            <person name="Tindall B.J."/>
            <person name="Goker M."/>
            <person name="Detter J.C."/>
            <person name="Woyke T."/>
            <person name="Bristow J."/>
            <person name="Eisen J.A."/>
            <person name="Markowitz V."/>
            <person name="Hugenholtz P."/>
            <person name="Klenk H.P."/>
            <person name="Kyrpides N.C."/>
        </authorList>
    </citation>
    <scope>NUCLEOTIDE SEQUENCE [LARGE SCALE GENOMIC DNA]</scope>
    <source>
        <strain evidence="10">DSM 16511 / JCM 12458 / E9I37-1</strain>
    </source>
</reference>
<organism evidence="9 10">
    <name type="scientific">Nitratifractor salsuginis (strain DSM 16511 / JCM 12458 / E9I37-1)</name>
    <dbReference type="NCBI Taxonomy" id="749222"/>
    <lineage>
        <taxon>Bacteria</taxon>
        <taxon>Pseudomonadati</taxon>
        <taxon>Campylobacterota</taxon>
        <taxon>Epsilonproteobacteria</taxon>
        <taxon>Campylobacterales</taxon>
        <taxon>Sulfurovaceae</taxon>
        <taxon>Nitratifractor</taxon>
    </lineage>
</organism>
<dbReference type="KEGG" id="nsa:Nitsa_0082"/>
<keyword evidence="7" id="KW-0732">Signal</keyword>
<feature type="domain" description="PDGLE" evidence="8">
    <location>
        <begin position="8"/>
        <end position="91"/>
    </location>
</feature>
<dbReference type="eggNOG" id="COG0310">
    <property type="taxonomic scope" value="Bacteria"/>
</dbReference>
<dbReference type="Pfam" id="PF13190">
    <property type="entry name" value="PDGLE"/>
    <property type="match status" value="1"/>
</dbReference>
<dbReference type="AlphaFoldDB" id="E6WYA7"/>
<evidence type="ECO:0000313" key="9">
    <source>
        <dbReference type="EMBL" id="ADV45355.1"/>
    </source>
</evidence>
<comment type="subcellular location">
    <subcellularLocation>
        <location evidence="1">Cell membrane</location>
    </subcellularLocation>
</comment>
<dbReference type="GO" id="GO:0005886">
    <property type="term" value="C:plasma membrane"/>
    <property type="evidence" value="ECO:0007669"/>
    <property type="project" value="UniProtKB-SubCell"/>
</dbReference>
<dbReference type="InterPro" id="IPR025937">
    <property type="entry name" value="PDGLE_dom"/>
</dbReference>
<dbReference type="STRING" id="749222.Nitsa_0082"/>
<evidence type="ECO:0000256" key="2">
    <source>
        <dbReference type="ARBA" id="ARBA00022475"/>
    </source>
</evidence>
<accession>E6WYA7</accession>
<dbReference type="RefSeq" id="WP_013553052.1">
    <property type="nucleotide sequence ID" value="NC_014935.1"/>
</dbReference>
<keyword evidence="5 6" id="KW-0472">Membrane</keyword>
<feature type="transmembrane region" description="Helical" evidence="6">
    <location>
        <begin position="68"/>
        <end position="88"/>
    </location>
</feature>
<evidence type="ECO:0000256" key="7">
    <source>
        <dbReference type="SAM" id="SignalP"/>
    </source>
</evidence>
<evidence type="ECO:0000256" key="3">
    <source>
        <dbReference type="ARBA" id="ARBA00022692"/>
    </source>
</evidence>
<protein>
    <recommendedName>
        <fullName evidence="8">PDGLE domain-containing protein</fullName>
    </recommendedName>
</protein>
<gene>
    <name evidence="9" type="ordered locus">Nitsa_0082</name>
</gene>
<name>E6WYA7_NITSE</name>
<feature type="signal peptide" evidence="7">
    <location>
        <begin position="1"/>
        <end position="26"/>
    </location>
</feature>
<evidence type="ECO:0000256" key="6">
    <source>
        <dbReference type="SAM" id="Phobius"/>
    </source>
</evidence>
<evidence type="ECO:0000256" key="1">
    <source>
        <dbReference type="ARBA" id="ARBA00004236"/>
    </source>
</evidence>